<feature type="compositionally biased region" description="Basic and acidic residues" evidence="7">
    <location>
        <begin position="366"/>
        <end position="377"/>
    </location>
</feature>
<dbReference type="GO" id="GO:0016409">
    <property type="term" value="F:palmitoyltransferase activity"/>
    <property type="evidence" value="ECO:0007669"/>
    <property type="project" value="InterPro"/>
</dbReference>
<feature type="region of interest" description="Disordered" evidence="7">
    <location>
        <begin position="679"/>
        <end position="744"/>
    </location>
</feature>
<comment type="caution">
    <text evidence="10">The sequence shown here is derived from an EMBL/GenBank/DDBJ whole genome shotgun (WGS) entry which is preliminary data.</text>
</comment>
<dbReference type="PROSITE" id="PS50216">
    <property type="entry name" value="DHHC"/>
    <property type="match status" value="1"/>
</dbReference>
<feature type="region of interest" description="Disordered" evidence="7">
    <location>
        <begin position="997"/>
        <end position="1022"/>
    </location>
</feature>
<keyword evidence="6" id="KW-0012">Acyltransferase</keyword>
<feature type="transmembrane region" description="Helical" evidence="8">
    <location>
        <begin position="592"/>
        <end position="611"/>
    </location>
</feature>
<dbReference type="EMBL" id="MIGC01003074">
    <property type="protein sequence ID" value="PHJ20008.1"/>
    <property type="molecule type" value="Genomic_DNA"/>
</dbReference>
<keyword evidence="3 8" id="KW-0812">Transmembrane</keyword>
<feature type="domain" description="Palmitoyltransferase DHHC" evidence="9">
    <location>
        <begin position="549"/>
        <end position="612"/>
    </location>
</feature>
<feature type="compositionally biased region" description="Polar residues" evidence="7">
    <location>
        <begin position="997"/>
        <end position="1009"/>
    </location>
</feature>
<feature type="compositionally biased region" description="Polar residues" evidence="7">
    <location>
        <begin position="324"/>
        <end position="345"/>
    </location>
</feature>
<evidence type="ECO:0000259" key="9">
    <source>
        <dbReference type="Pfam" id="PF01529"/>
    </source>
</evidence>
<keyword evidence="5 8" id="KW-0472">Membrane</keyword>
<sequence length="1111" mass="121964">MARILKISLRFPSCLVKAFRLRLRRTMLWAADLPLCRCCFFLGRLFHMSGQQQASFFPHNCSGVSPGTDHGGGVSCSESVLSRKAHVGARCATCRTCPHCRRHDPRPTGPLLGRATALFWSCLMQCCRVANTSFKLVERLLPPLALGLLVFGTFVYFSFIQPVISLPDPPPTPLLLPSPGFGFPSYPSEDLKSFRQGQTTATNKDERFSFFRGNEFPAFVPWLFRDDMTRQTKTNWWIVAFSAVFTFVKAMPACTYAGLFLLFNVFYNFYYACTVDPGFPPTLQKRKFDDEGGEIEETFVYVDAGGKKHVKTISHASNTAATSLSLPDRCSSPSSTLTGEQTGNAVQKEEFSIPEPKESTGQISGRVEEPASRRDSTRVVWTPLSTETTATPVSPAEGTELTVQLRGRHREVSTAYDGSKKEEEDKERERRDNENVTEEAFLLPVSRPSPAIAVGQDLNRSRQAAATVSSSPLSPRLCSSTGDLLLASGHDFPSSSSTSVVLLPASELVASACSRGIPVYDSSPALPSVSSSPGEPPLTPRLTSGLIPHCRKCGGLKPPRSHHCAICNRCVLKLDHHCPWLNQCVGLHNYRFFFLFLLFLFILIFYSIWVMRHPLYASFALRRIVADTRFYHARVLAEQQAIIREMQIIQLEKERRSKASQSKPGEFAGARADISTADTDNARPVASMAHQGTGEEEDEQVRASEETGFVNLSSSFPVKKGRPDSGNASSVSASSEAPNTSASSYGDHAVWELVEELERRLEQRHVRTFPAPSSFRLHAASQHQSSSIVPPPGGDVRESASLTYDEQEAVEDAAREAFSLAGGLARERAGPPPYRLRTIAAAEWLIKLQQDAYDDTASPQTRNGRENHSAGTVQEGGWWRWPRSYWWTWKAWGKESILLIGLLGMNVGLAVGALLFFHAYLLVGNQTTVEFQVNCGTRRELRRQVSSSGSCPFVAPGEDIGPEPSRSANSYSLSSPLYSNAAATPSVKSVAASGTASLRSPTVPLSPSTAAPGISKWSQDSGRPVGMSPELLARVERRDLSLLGFLWLAFRSAKPSALLPYHHGISANIHEVFGPSPFPLFLFPWMAEPPPSSVDDVLGWPVQTSSSLRGS</sequence>
<dbReference type="Proteomes" id="UP000221165">
    <property type="component" value="Unassembled WGS sequence"/>
</dbReference>
<feature type="compositionally biased region" description="Low complexity" evidence="7">
    <location>
        <begin position="725"/>
        <end position="741"/>
    </location>
</feature>
<protein>
    <submittedName>
        <fullName evidence="10">Dhhc zinc finger domain-containing protein</fullName>
    </submittedName>
</protein>
<evidence type="ECO:0000256" key="3">
    <source>
        <dbReference type="ARBA" id="ARBA00022692"/>
    </source>
</evidence>
<keyword evidence="2" id="KW-0808">Transferase</keyword>
<keyword evidence="4 8" id="KW-1133">Transmembrane helix</keyword>
<evidence type="ECO:0000313" key="11">
    <source>
        <dbReference type="Proteomes" id="UP000221165"/>
    </source>
</evidence>
<feature type="transmembrane region" description="Helical" evidence="8">
    <location>
        <begin position="140"/>
        <end position="159"/>
    </location>
</feature>
<dbReference type="GeneID" id="94429542"/>
<feature type="transmembrane region" description="Helical" evidence="8">
    <location>
        <begin position="897"/>
        <end position="923"/>
    </location>
</feature>
<dbReference type="AlphaFoldDB" id="A0A2C6KUI2"/>
<evidence type="ECO:0000256" key="4">
    <source>
        <dbReference type="ARBA" id="ARBA00022989"/>
    </source>
</evidence>
<feature type="region of interest" description="Disordered" evidence="7">
    <location>
        <begin position="408"/>
        <end position="435"/>
    </location>
</feature>
<dbReference type="VEuPathDB" id="ToxoDB:CSUI_006167"/>
<comment type="subcellular location">
    <subcellularLocation>
        <location evidence="1">Membrane</location>
        <topology evidence="1">Multi-pass membrane protein</topology>
    </subcellularLocation>
</comment>
<evidence type="ECO:0000256" key="7">
    <source>
        <dbReference type="SAM" id="MobiDB-lite"/>
    </source>
</evidence>
<evidence type="ECO:0000256" key="2">
    <source>
        <dbReference type="ARBA" id="ARBA00022679"/>
    </source>
</evidence>
<feature type="transmembrane region" description="Helical" evidence="8">
    <location>
        <begin position="236"/>
        <end position="263"/>
    </location>
</feature>
<reference evidence="10 11" key="1">
    <citation type="journal article" date="2017" name="Int. J. Parasitol.">
        <title>The genome of the protozoan parasite Cystoisospora suis and a reverse vaccinology approach to identify vaccine candidates.</title>
        <authorList>
            <person name="Palmieri N."/>
            <person name="Shrestha A."/>
            <person name="Ruttkowski B."/>
            <person name="Beck T."/>
            <person name="Vogl C."/>
            <person name="Tomley F."/>
            <person name="Blake D.P."/>
            <person name="Joachim A."/>
        </authorList>
    </citation>
    <scope>NUCLEOTIDE SEQUENCE [LARGE SCALE GENOMIC DNA]</scope>
    <source>
        <strain evidence="10 11">Wien I</strain>
    </source>
</reference>
<feature type="compositionally biased region" description="Basic and acidic residues" evidence="7">
    <location>
        <begin position="418"/>
        <end position="434"/>
    </location>
</feature>
<evidence type="ECO:0000256" key="1">
    <source>
        <dbReference type="ARBA" id="ARBA00004141"/>
    </source>
</evidence>
<feature type="compositionally biased region" description="Basic and acidic residues" evidence="7">
    <location>
        <begin position="347"/>
        <end position="358"/>
    </location>
</feature>
<organism evidence="10 11">
    <name type="scientific">Cystoisospora suis</name>
    <dbReference type="NCBI Taxonomy" id="483139"/>
    <lineage>
        <taxon>Eukaryota</taxon>
        <taxon>Sar</taxon>
        <taxon>Alveolata</taxon>
        <taxon>Apicomplexa</taxon>
        <taxon>Conoidasida</taxon>
        <taxon>Coccidia</taxon>
        <taxon>Eucoccidiorida</taxon>
        <taxon>Eimeriorina</taxon>
        <taxon>Sarcocystidae</taxon>
        <taxon>Cystoisospora</taxon>
    </lineage>
</organism>
<gene>
    <name evidence="10" type="ORF">CSUI_006167</name>
</gene>
<evidence type="ECO:0000256" key="5">
    <source>
        <dbReference type="ARBA" id="ARBA00023136"/>
    </source>
</evidence>
<evidence type="ECO:0000313" key="10">
    <source>
        <dbReference type="EMBL" id="PHJ20008.1"/>
    </source>
</evidence>
<dbReference type="InterPro" id="IPR039859">
    <property type="entry name" value="PFA4/ZDH16/20/ERF2-like"/>
</dbReference>
<dbReference type="OrthoDB" id="331948at2759"/>
<accession>A0A2C6KUI2</accession>
<proteinExistence type="predicted"/>
<name>A0A2C6KUI2_9APIC</name>
<evidence type="ECO:0000256" key="6">
    <source>
        <dbReference type="ARBA" id="ARBA00023315"/>
    </source>
</evidence>
<dbReference type="Pfam" id="PF01529">
    <property type="entry name" value="DHHC"/>
    <property type="match status" value="1"/>
</dbReference>
<dbReference type="GO" id="GO:0016020">
    <property type="term" value="C:membrane"/>
    <property type="evidence" value="ECO:0007669"/>
    <property type="project" value="UniProtKB-SubCell"/>
</dbReference>
<evidence type="ECO:0000256" key="8">
    <source>
        <dbReference type="SAM" id="Phobius"/>
    </source>
</evidence>
<dbReference type="InterPro" id="IPR001594">
    <property type="entry name" value="Palmitoyltrfase_DHHC"/>
</dbReference>
<feature type="region of interest" description="Disordered" evidence="7">
    <location>
        <begin position="324"/>
        <end position="377"/>
    </location>
</feature>
<dbReference type="RefSeq" id="XP_067921700.1">
    <property type="nucleotide sequence ID" value="XM_068066331.1"/>
</dbReference>
<dbReference type="PANTHER" id="PTHR12246">
    <property type="entry name" value="PALMITOYLTRANSFERASE ZDHHC16"/>
    <property type="match status" value="1"/>
</dbReference>
<keyword evidence="11" id="KW-1185">Reference proteome</keyword>
<feature type="region of interest" description="Disordered" evidence="7">
    <location>
        <begin position="655"/>
        <end position="674"/>
    </location>
</feature>
<feature type="region of interest" description="Disordered" evidence="7">
    <location>
        <begin position="948"/>
        <end position="968"/>
    </location>
</feature>